<proteinExistence type="predicted"/>
<dbReference type="EMBL" id="GBRH01181846">
    <property type="protein sequence ID" value="JAE16050.1"/>
    <property type="molecule type" value="Transcribed_RNA"/>
</dbReference>
<protein>
    <submittedName>
        <fullName evidence="1">Uncharacterized protein</fullName>
    </submittedName>
</protein>
<evidence type="ECO:0000313" key="1">
    <source>
        <dbReference type="EMBL" id="JAE16050.1"/>
    </source>
</evidence>
<name>A0A0A9FT77_ARUDO</name>
<dbReference type="AlphaFoldDB" id="A0A0A9FT77"/>
<sequence>MEASFPSFKAGLSAFKDPAIPLFPDIPGCYDEYFHEESQMPISFCLLHHAKELKTVVPMYIKIVPYSDTELVAEEQMKGCFLPVASTKDTVVVVVL</sequence>
<accession>A0A0A9FT77</accession>
<reference evidence="1" key="2">
    <citation type="journal article" date="2015" name="Data Brief">
        <title>Shoot transcriptome of the giant reed, Arundo donax.</title>
        <authorList>
            <person name="Barrero R.A."/>
            <person name="Guerrero F.D."/>
            <person name="Moolhuijzen P."/>
            <person name="Goolsby J.A."/>
            <person name="Tidwell J."/>
            <person name="Bellgard S.E."/>
            <person name="Bellgard M.I."/>
        </authorList>
    </citation>
    <scope>NUCLEOTIDE SEQUENCE</scope>
    <source>
        <tissue evidence="1">Shoot tissue taken approximately 20 cm above the soil surface</tissue>
    </source>
</reference>
<reference evidence="1" key="1">
    <citation type="submission" date="2014-09" db="EMBL/GenBank/DDBJ databases">
        <authorList>
            <person name="Magalhaes I.L.F."/>
            <person name="Oliveira U."/>
            <person name="Santos F.R."/>
            <person name="Vidigal T.H.D.A."/>
            <person name="Brescovit A.D."/>
            <person name="Santos A.J."/>
        </authorList>
    </citation>
    <scope>NUCLEOTIDE SEQUENCE</scope>
    <source>
        <tissue evidence="1">Shoot tissue taken approximately 20 cm above the soil surface</tissue>
    </source>
</reference>
<organism evidence="1">
    <name type="scientific">Arundo donax</name>
    <name type="common">Giant reed</name>
    <name type="synonym">Donax arundinaceus</name>
    <dbReference type="NCBI Taxonomy" id="35708"/>
    <lineage>
        <taxon>Eukaryota</taxon>
        <taxon>Viridiplantae</taxon>
        <taxon>Streptophyta</taxon>
        <taxon>Embryophyta</taxon>
        <taxon>Tracheophyta</taxon>
        <taxon>Spermatophyta</taxon>
        <taxon>Magnoliopsida</taxon>
        <taxon>Liliopsida</taxon>
        <taxon>Poales</taxon>
        <taxon>Poaceae</taxon>
        <taxon>PACMAD clade</taxon>
        <taxon>Arundinoideae</taxon>
        <taxon>Arundineae</taxon>
        <taxon>Arundo</taxon>
    </lineage>
</organism>